<dbReference type="Pfam" id="PF13467">
    <property type="entry name" value="RHH_4"/>
    <property type="match status" value="1"/>
</dbReference>
<dbReference type="AlphaFoldDB" id="A0A8G2F431"/>
<dbReference type="InterPro" id="IPR038268">
    <property type="entry name" value="RHH_sf"/>
</dbReference>
<evidence type="ECO:0000313" key="3">
    <source>
        <dbReference type="Proteomes" id="UP000198615"/>
    </source>
</evidence>
<keyword evidence="3" id="KW-1185">Reference proteome</keyword>
<proteinExistence type="predicted"/>
<accession>A0A8G2F431</accession>
<evidence type="ECO:0000259" key="1">
    <source>
        <dbReference type="Pfam" id="PF13467"/>
    </source>
</evidence>
<sequence>MTVSAGADPAAPRKRSVMIAGHATSVSMEQAFWDLLATFAEARGVSLNALVTEIDRTRTANLSSAIRVWVLRECARLAGLEDGPAG</sequence>
<name>A0A8G2F431_9PROT</name>
<comment type="caution">
    <text evidence="2">The sequence shown here is derived from an EMBL/GenBank/DDBJ whole genome shotgun (WGS) entry which is preliminary data.</text>
</comment>
<organism evidence="2 3">
    <name type="scientific">Thalassobaculum litoreum DSM 18839</name>
    <dbReference type="NCBI Taxonomy" id="1123362"/>
    <lineage>
        <taxon>Bacteria</taxon>
        <taxon>Pseudomonadati</taxon>
        <taxon>Pseudomonadota</taxon>
        <taxon>Alphaproteobacteria</taxon>
        <taxon>Rhodospirillales</taxon>
        <taxon>Thalassobaculaceae</taxon>
        <taxon>Thalassobaculum</taxon>
    </lineage>
</organism>
<dbReference type="Proteomes" id="UP000198615">
    <property type="component" value="Unassembled WGS sequence"/>
</dbReference>
<dbReference type="InterPro" id="IPR027373">
    <property type="entry name" value="RHH_dom"/>
</dbReference>
<evidence type="ECO:0000313" key="2">
    <source>
        <dbReference type="EMBL" id="SDG04912.1"/>
    </source>
</evidence>
<gene>
    <name evidence="2" type="ORF">SAMN05660686_03207</name>
</gene>
<feature type="domain" description="Ribbon-helix-helix" evidence="1">
    <location>
        <begin position="12"/>
        <end position="73"/>
    </location>
</feature>
<dbReference type="OrthoDB" id="7477016at2"/>
<dbReference type="RefSeq" id="WP_038013985.1">
    <property type="nucleotide sequence ID" value="NZ_FNBW01000009.1"/>
</dbReference>
<protein>
    <submittedName>
        <fullName evidence="2">Ribbon-helix-helix domain-containing protein</fullName>
    </submittedName>
</protein>
<dbReference type="EMBL" id="FNBW01000009">
    <property type="protein sequence ID" value="SDG04912.1"/>
    <property type="molecule type" value="Genomic_DNA"/>
</dbReference>
<reference evidence="2 3" key="1">
    <citation type="submission" date="2016-10" db="EMBL/GenBank/DDBJ databases">
        <authorList>
            <person name="Varghese N."/>
            <person name="Submissions S."/>
        </authorList>
    </citation>
    <scope>NUCLEOTIDE SEQUENCE [LARGE SCALE GENOMIC DNA]</scope>
    <source>
        <strain evidence="2 3">DSM 18839</strain>
    </source>
</reference>
<dbReference type="Gene3D" id="1.10.3990.20">
    <property type="entry name" value="protein bp1543"/>
    <property type="match status" value="1"/>
</dbReference>